<protein>
    <recommendedName>
        <fullName evidence="4">DUF2130 domain-containing protein</fullName>
    </recommendedName>
</protein>
<dbReference type="STRING" id="1618478.UR68_C0028G0046"/>
<feature type="coiled-coil region" evidence="1">
    <location>
        <begin position="114"/>
        <end position="152"/>
    </location>
</feature>
<dbReference type="AlphaFoldDB" id="A0A0G0BQE2"/>
<sequence>MNDIIECPHCHKKFPVEEALRHKIREEFEREQKPLMWKKALAAADERIRGQITQDMKLLKDQLEEEVKKREESQRNELALRKERIKFEEDKKEFELTSQRKLDEERKKISEESYKKAIEENRLKEVEYQNKEKDYLKKIEELNRQMKQGSQQTQGEILELEIENILKREFPYDEVKEVPKGIKGADIQHIVKNNYGKIIGSIVWESKRTKAWSDIWINKLKQDQRAVNADLAVIVTQVLPEGTKNFSIKNEVWISNYDSILGLATLLRDSLIKIATVRLSETNKQDKKEILWNYLTGIEFKNRMDAIADVYHQMQEEMEIEKRWFTKKWAKQERNIRQVIDSISGMDGDLKGITGKSLTDPEDLIKLESVNKDLNEKT</sequence>
<gene>
    <name evidence="2" type="ORF">UR68_C0028G0046</name>
</gene>
<comment type="caution">
    <text evidence="2">The sequence shown here is derived from an EMBL/GenBank/DDBJ whole genome shotgun (WGS) entry which is preliminary data.</text>
</comment>
<dbReference type="Proteomes" id="UP000034457">
    <property type="component" value="Unassembled WGS sequence"/>
</dbReference>
<keyword evidence="1" id="KW-0175">Coiled coil</keyword>
<dbReference type="EMBL" id="LBQC01000028">
    <property type="protein sequence ID" value="KKP71729.1"/>
    <property type="molecule type" value="Genomic_DNA"/>
</dbReference>
<evidence type="ECO:0000313" key="2">
    <source>
        <dbReference type="EMBL" id="KKP71729.1"/>
    </source>
</evidence>
<proteinExistence type="predicted"/>
<evidence type="ECO:0000313" key="3">
    <source>
        <dbReference type="Proteomes" id="UP000034457"/>
    </source>
</evidence>
<organism evidence="2 3">
    <name type="scientific">Candidatus Roizmanbacteria bacterium GW2011_GWA2_35_19</name>
    <dbReference type="NCBI Taxonomy" id="1618478"/>
    <lineage>
        <taxon>Bacteria</taxon>
        <taxon>Candidatus Roizmaniibacteriota</taxon>
    </lineage>
</organism>
<evidence type="ECO:0000256" key="1">
    <source>
        <dbReference type="SAM" id="Coils"/>
    </source>
</evidence>
<accession>A0A0G0BQE2</accession>
<reference evidence="2 3" key="1">
    <citation type="journal article" date="2015" name="Nature">
        <title>rRNA introns, odd ribosomes, and small enigmatic genomes across a large radiation of phyla.</title>
        <authorList>
            <person name="Brown C.T."/>
            <person name="Hug L.A."/>
            <person name="Thomas B.C."/>
            <person name="Sharon I."/>
            <person name="Castelle C.J."/>
            <person name="Singh A."/>
            <person name="Wilkins M.J."/>
            <person name="Williams K.H."/>
            <person name="Banfield J.F."/>
        </authorList>
    </citation>
    <scope>NUCLEOTIDE SEQUENCE [LARGE SCALE GENOMIC DNA]</scope>
</reference>
<feature type="coiled-coil region" evidence="1">
    <location>
        <begin position="53"/>
        <end position="83"/>
    </location>
</feature>
<dbReference type="PATRIC" id="fig|1618478.3.peg.926"/>
<dbReference type="Pfam" id="PF09903">
    <property type="entry name" value="DUF2130"/>
    <property type="match status" value="1"/>
</dbReference>
<evidence type="ECO:0008006" key="4">
    <source>
        <dbReference type="Google" id="ProtNLM"/>
    </source>
</evidence>
<dbReference type="InterPro" id="IPR019219">
    <property type="entry name" value="DUF2130"/>
</dbReference>
<name>A0A0G0BQE2_9BACT</name>